<evidence type="ECO:0000259" key="17">
    <source>
        <dbReference type="PROSITE" id="PS50894"/>
    </source>
</evidence>
<dbReference type="PROSITE" id="PS50894">
    <property type="entry name" value="HPT"/>
    <property type="match status" value="1"/>
</dbReference>
<evidence type="ECO:0000256" key="9">
    <source>
        <dbReference type="ARBA" id="ARBA00022989"/>
    </source>
</evidence>
<feature type="transmembrane region" description="Helical" evidence="14">
    <location>
        <begin position="21"/>
        <end position="42"/>
    </location>
</feature>
<evidence type="ECO:0000256" key="12">
    <source>
        <dbReference type="PROSITE-ProRule" id="PRU00110"/>
    </source>
</evidence>
<dbReference type="PROSITE" id="PS50110">
    <property type="entry name" value="RESPONSE_REGULATORY"/>
    <property type="match status" value="1"/>
</dbReference>
<evidence type="ECO:0000256" key="10">
    <source>
        <dbReference type="ARBA" id="ARBA00023012"/>
    </source>
</evidence>
<dbReference type="SUPFAM" id="SSF55874">
    <property type="entry name" value="ATPase domain of HSP90 chaperone/DNA topoisomerase II/histidine kinase"/>
    <property type="match status" value="1"/>
</dbReference>
<gene>
    <name evidence="18" type="ORF">ELI03_32695</name>
</gene>
<keyword evidence="18" id="KW-0614">Plasmid</keyword>
<evidence type="ECO:0000256" key="2">
    <source>
        <dbReference type="ARBA" id="ARBA00004651"/>
    </source>
</evidence>
<keyword evidence="11 14" id="KW-0472">Membrane</keyword>
<dbReference type="PROSITE" id="PS50109">
    <property type="entry name" value="HIS_KIN"/>
    <property type="match status" value="1"/>
</dbReference>
<name>A0A4Q8XTB4_RHILE</name>
<dbReference type="InterPro" id="IPR004358">
    <property type="entry name" value="Sig_transdc_His_kin-like_C"/>
</dbReference>
<dbReference type="PRINTS" id="PR00344">
    <property type="entry name" value="BCTRLSENSOR"/>
</dbReference>
<dbReference type="SMART" id="SM00387">
    <property type="entry name" value="HATPase_c"/>
    <property type="match status" value="1"/>
</dbReference>
<dbReference type="InterPro" id="IPR036641">
    <property type="entry name" value="HPT_dom_sf"/>
</dbReference>
<evidence type="ECO:0000256" key="11">
    <source>
        <dbReference type="ARBA" id="ARBA00023136"/>
    </source>
</evidence>
<dbReference type="InterPro" id="IPR036890">
    <property type="entry name" value="HATPase_C_sf"/>
</dbReference>
<dbReference type="AlphaFoldDB" id="A0A4Q8XTB4"/>
<dbReference type="InterPro" id="IPR003661">
    <property type="entry name" value="HisK_dim/P_dom"/>
</dbReference>
<dbReference type="CDD" id="cd17546">
    <property type="entry name" value="REC_hyHK_CKI1_RcsC-like"/>
    <property type="match status" value="1"/>
</dbReference>
<dbReference type="PANTHER" id="PTHR45339">
    <property type="entry name" value="HYBRID SIGNAL TRANSDUCTION HISTIDINE KINASE J"/>
    <property type="match status" value="1"/>
</dbReference>
<dbReference type="Pfam" id="PF02518">
    <property type="entry name" value="HATPase_c"/>
    <property type="match status" value="1"/>
</dbReference>
<dbReference type="GO" id="GO:0005886">
    <property type="term" value="C:plasma membrane"/>
    <property type="evidence" value="ECO:0007669"/>
    <property type="project" value="UniProtKB-SubCell"/>
</dbReference>
<evidence type="ECO:0000313" key="18">
    <source>
        <dbReference type="EMBL" id="TAX66285.1"/>
    </source>
</evidence>
<dbReference type="InterPro" id="IPR003594">
    <property type="entry name" value="HATPase_dom"/>
</dbReference>
<keyword evidence="8" id="KW-0067">ATP-binding</keyword>
<dbReference type="InterPro" id="IPR011006">
    <property type="entry name" value="CheY-like_superfamily"/>
</dbReference>
<dbReference type="CDD" id="cd16922">
    <property type="entry name" value="HATPase_EvgS-ArcB-TorS-like"/>
    <property type="match status" value="1"/>
</dbReference>
<evidence type="ECO:0000256" key="1">
    <source>
        <dbReference type="ARBA" id="ARBA00000085"/>
    </source>
</evidence>
<dbReference type="FunFam" id="3.30.565.10:FF:000010">
    <property type="entry name" value="Sensor histidine kinase RcsC"/>
    <property type="match status" value="1"/>
</dbReference>
<protein>
    <recommendedName>
        <fullName evidence="3">histidine kinase</fullName>
        <ecNumber evidence="3">2.7.13.3</ecNumber>
    </recommendedName>
</protein>
<evidence type="ECO:0000259" key="15">
    <source>
        <dbReference type="PROSITE" id="PS50109"/>
    </source>
</evidence>
<dbReference type="Pfam" id="PF00512">
    <property type="entry name" value="HisKA"/>
    <property type="match status" value="1"/>
</dbReference>
<evidence type="ECO:0000256" key="6">
    <source>
        <dbReference type="ARBA" id="ARBA00022692"/>
    </source>
</evidence>
<evidence type="ECO:0000313" key="19">
    <source>
        <dbReference type="Proteomes" id="UP000293652"/>
    </source>
</evidence>
<organism evidence="18 19">
    <name type="scientific">Rhizobium leguminosarum</name>
    <dbReference type="NCBI Taxonomy" id="384"/>
    <lineage>
        <taxon>Bacteria</taxon>
        <taxon>Pseudomonadati</taxon>
        <taxon>Pseudomonadota</taxon>
        <taxon>Alphaproteobacteria</taxon>
        <taxon>Hyphomicrobiales</taxon>
        <taxon>Rhizobiaceae</taxon>
        <taxon>Rhizobium/Agrobacterium group</taxon>
        <taxon>Rhizobium</taxon>
    </lineage>
</organism>
<dbReference type="Gene3D" id="3.30.565.10">
    <property type="entry name" value="Histidine kinase-like ATPase, C-terminal domain"/>
    <property type="match status" value="1"/>
</dbReference>
<feature type="domain" description="HPt" evidence="17">
    <location>
        <begin position="647"/>
        <end position="733"/>
    </location>
</feature>
<keyword evidence="5 13" id="KW-0597">Phosphoprotein</keyword>
<dbReference type="Gene3D" id="1.20.120.160">
    <property type="entry name" value="HPT domain"/>
    <property type="match status" value="1"/>
</dbReference>
<proteinExistence type="predicted"/>
<keyword evidence="7" id="KW-0547">Nucleotide-binding</keyword>
<dbReference type="Proteomes" id="UP000293652">
    <property type="component" value="Unassembled WGS sequence"/>
</dbReference>
<accession>A0A4Q8XTB4</accession>
<geneLocation type="plasmid" evidence="18">
    <name>pSM145A_Rh05</name>
</geneLocation>
<dbReference type="InterPro" id="IPR036097">
    <property type="entry name" value="HisK_dim/P_sf"/>
</dbReference>
<dbReference type="SMART" id="SM00388">
    <property type="entry name" value="HisKA"/>
    <property type="match status" value="1"/>
</dbReference>
<comment type="caution">
    <text evidence="18">The sequence shown here is derived from an EMBL/GenBank/DDBJ whole genome shotgun (WGS) entry which is preliminary data.</text>
</comment>
<dbReference type="InterPro" id="IPR001789">
    <property type="entry name" value="Sig_transdc_resp-reg_receiver"/>
</dbReference>
<dbReference type="CDD" id="cd00082">
    <property type="entry name" value="HisKA"/>
    <property type="match status" value="1"/>
</dbReference>
<dbReference type="SUPFAM" id="SSF47226">
    <property type="entry name" value="Histidine-containing phosphotransfer domain, HPT domain"/>
    <property type="match status" value="1"/>
</dbReference>
<comment type="catalytic activity">
    <reaction evidence="1">
        <text>ATP + protein L-histidine = ADP + protein N-phospho-L-histidine.</text>
        <dbReference type="EC" id="2.7.13.3"/>
    </reaction>
</comment>
<evidence type="ECO:0000256" key="5">
    <source>
        <dbReference type="ARBA" id="ARBA00022553"/>
    </source>
</evidence>
<dbReference type="CDD" id="cd00088">
    <property type="entry name" value="HPT"/>
    <property type="match status" value="1"/>
</dbReference>
<evidence type="ECO:0000256" key="7">
    <source>
        <dbReference type="ARBA" id="ARBA00022741"/>
    </source>
</evidence>
<feature type="domain" description="Histidine kinase" evidence="15">
    <location>
        <begin position="254"/>
        <end position="475"/>
    </location>
</feature>
<keyword evidence="6 14" id="KW-0812">Transmembrane</keyword>
<dbReference type="InterPro" id="IPR005467">
    <property type="entry name" value="His_kinase_dom"/>
</dbReference>
<dbReference type="EMBL" id="SIPC01000005">
    <property type="protein sequence ID" value="TAX66285.1"/>
    <property type="molecule type" value="Genomic_DNA"/>
</dbReference>
<feature type="modified residue" description="Phosphohistidine" evidence="12">
    <location>
        <position position="686"/>
    </location>
</feature>
<dbReference type="SUPFAM" id="SSF47384">
    <property type="entry name" value="Homodimeric domain of signal transducing histidine kinase"/>
    <property type="match status" value="1"/>
</dbReference>
<dbReference type="Pfam" id="PF01627">
    <property type="entry name" value="Hpt"/>
    <property type="match status" value="1"/>
</dbReference>
<feature type="domain" description="Response regulatory" evidence="16">
    <location>
        <begin position="498"/>
        <end position="615"/>
    </location>
</feature>
<evidence type="ECO:0000259" key="16">
    <source>
        <dbReference type="PROSITE" id="PS50110"/>
    </source>
</evidence>
<dbReference type="EC" id="2.7.13.3" evidence="3"/>
<sequence length="733" mass="80160">MMNENARKNGDVIRRASKATAFLQLFATLLMVGLIYLLSGIYEKYEALQDGIRENTLWSVYQLDREARRLLELAHVMGADEDLTLASMKTLSTRFDILYSRMGILKKANFDLRLQDSPELQTLVSQIEPLVIAKAPWFDAIASGRDIDIAHLRAFTSSLIPLVENTGKLLMSANNKVSAERADTRDALQSLQLKSGAVTALLAASVGVLVIMLRRQLRSVRAAGLAFERMAHELNAAYARAEAGNCAKSQFMATMGHEVRTPLNAILGTAELLELGDLPELVRGSVQTIRRSGQSLLEILNEILDFAKMENGRIDVCLAPADIRVLAGSAVEMMRDRAAEHGNTLISDIPDNWATDTIMTDATRVRQVVLNLLSNAIKFTSNGAVVLKMTEGQSQGKPVVRFAVSDTGIGIDTEGQDKLFKPFSQVDATISRKYGGTGLGLTICKEIIDSLDGMIGVSSIKGEGSTFWFEIPAEPAQAGEPIVDCAREKDQLARQRKNILLVEDNIVNQQVAAGFLRHLGQNVTVAGDGLEALDAMATKDFDLVLMDMQMPNMDGIEATRCIRAMETAKAAVPIIAMTANASDHDTRLCLEAGMNGFQSKPITLSQLAGILDRVESTAERNDPPSAVTLEEGSAMNPRQEEIVEVLGREVFEELLDSFFSDAVFILSAVSSAMRDDNTNNLDRLLHSLKGAASNVGLQDIADRAQRLRESPISERRLLDLMRAVDEQRRTRAA</sequence>
<evidence type="ECO:0000256" key="3">
    <source>
        <dbReference type="ARBA" id="ARBA00012438"/>
    </source>
</evidence>
<keyword evidence="4" id="KW-1003">Cell membrane</keyword>
<keyword evidence="10" id="KW-0902">Two-component regulatory system</keyword>
<dbReference type="Pfam" id="PF00072">
    <property type="entry name" value="Response_reg"/>
    <property type="match status" value="1"/>
</dbReference>
<dbReference type="SUPFAM" id="SSF52172">
    <property type="entry name" value="CheY-like"/>
    <property type="match status" value="1"/>
</dbReference>
<dbReference type="PANTHER" id="PTHR45339:SF1">
    <property type="entry name" value="HYBRID SIGNAL TRANSDUCTION HISTIDINE KINASE J"/>
    <property type="match status" value="1"/>
</dbReference>
<dbReference type="SMART" id="SM00448">
    <property type="entry name" value="REC"/>
    <property type="match status" value="1"/>
</dbReference>
<reference evidence="18 19" key="1">
    <citation type="submission" date="2019-02" db="EMBL/GenBank/DDBJ databases">
        <title>The genomic architecture of introgression among sibling species of bacteria.</title>
        <authorList>
            <person name="Cavassim M.I.A."/>
            <person name="Moeskjaer S."/>
            <person name="Moslemi C."/>
            <person name="Fields B."/>
            <person name="Bachmann A."/>
            <person name="Vilhjalmsson B."/>
            <person name="Schierup M.H."/>
            <person name="Young J.P.W."/>
            <person name="Andersen S.U."/>
        </authorList>
    </citation>
    <scope>NUCLEOTIDE SEQUENCE [LARGE SCALE GENOMIC DNA]</scope>
    <source>
        <strain evidence="18 19">SM145A</strain>
        <plasmid evidence="18">pSM145A_Rh05</plasmid>
    </source>
</reference>
<evidence type="ECO:0000256" key="14">
    <source>
        <dbReference type="SAM" id="Phobius"/>
    </source>
</evidence>
<evidence type="ECO:0000256" key="4">
    <source>
        <dbReference type="ARBA" id="ARBA00022475"/>
    </source>
</evidence>
<dbReference type="GO" id="GO:0000155">
    <property type="term" value="F:phosphorelay sensor kinase activity"/>
    <property type="evidence" value="ECO:0007669"/>
    <property type="project" value="InterPro"/>
</dbReference>
<keyword evidence="9 14" id="KW-1133">Transmembrane helix</keyword>
<evidence type="ECO:0000256" key="13">
    <source>
        <dbReference type="PROSITE-ProRule" id="PRU00169"/>
    </source>
</evidence>
<dbReference type="Gene3D" id="1.10.287.130">
    <property type="match status" value="1"/>
</dbReference>
<feature type="modified residue" description="4-aspartylphosphate" evidence="13">
    <location>
        <position position="547"/>
    </location>
</feature>
<dbReference type="Gene3D" id="3.40.50.2300">
    <property type="match status" value="1"/>
</dbReference>
<comment type="subcellular location">
    <subcellularLocation>
        <location evidence="2">Cell membrane</location>
        <topology evidence="2">Multi-pass membrane protein</topology>
    </subcellularLocation>
</comment>
<dbReference type="GO" id="GO:0005524">
    <property type="term" value="F:ATP binding"/>
    <property type="evidence" value="ECO:0007669"/>
    <property type="project" value="UniProtKB-KW"/>
</dbReference>
<dbReference type="InterPro" id="IPR008207">
    <property type="entry name" value="Sig_transdc_His_kin_Hpt_dom"/>
</dbReference>
<evidence type="ECO:0000256" key="8">
    <source>
        <dbReference type="ARBA" id="ARBA00022840"/>
    </source>
</evidence>